<sequence>MCTVTLSPTSCTISTAFALQHVVSTKDAWCGGVKVVMGTFRVWIVNHVIIVQLASPHVGADIAITNARPKDDPRIRQLCANIQMSRAIGRLFMAVFSWPLMEEIDLQMPVPSRRQSWAPNTYALTTLTQCISWCKDCYWSEIFAAGCGNSGAVKVIQIPPSCRSITVAPLHPSSPVNEELSAAPCPTPSAVAPVSWVPLCGCSYYPVATYQEFKIPHADAILSDPAIQFASRCIQKPWSD</sequence>
<proteinExistence type="predicted"/>
<protein>
    <submittedName>
        <fullName evidence="1">Uncharacterized protein</fullName>
    </submittedName>
</protein>
<name>A0A0D7AB33_9AGAR</name>
<accession>A0A0D7AB33</accession>
<dbReference type="EMBL" id="KN881930">
    <property type="protein sequence ID" value="KIY47624.1"/>
    <property type="molecule type" value="Genomic_DNA"/>
</dbReference>
<dbReference type="Proteomes" id="UP000054144">
    <property type="component" value="Unassembled WGS sequence"/>
</dbReference>
<dbReference type="OrthoDB" id="5566198at2759"/>
<evidence type="ECO:0000313" key="2">
    <source>
        <dbReference type="Proteomes" id="UP000054144"/>
    </source>
</evidence>
<keyword evidence="2" id="KW-1185">Reference proteome</keyword>
<gene>
    <name evidence="1" type="ORF">FISHEDRAFT_59485</name>
</gene>
<reference evidence="1 2" key="1">
    <citation type="journal article" date="2015" name="Fungal Genet. Biol.">
        <title>Evolution of novel wood decay mechanisms in Agaricales revealed by the genome sequences of Fistulina hepatica and Cylindrobasidium torrendii.</title>
        <authorList>
            <person name="Floudas D."/>
            <person name="Held B.W."/>
            <person name="Riley R."/>
            <person name="Nagy L.G."/>
            <person name="Koehler G."/>
            <person name="Ransdell A.S."/>
            <person name="Younus H."/>
            <person name="Chow J."/>
            <person name="Chiniquy J."/>
            <person name="Lipzen A."/>
            <person name="Tritt A."/>
            <person name="Sun H."/>
            <person name="Haridas S."/>
            <person name="LaButti K."/>
            <person name="Ohm R.A."/>
            <person name="Kues U."/>
            <person name="Blanchette R.A."/>
            <person name="Grigoriev I.V."/>
            <person name="Minto R.E."/>
            <person name="Hibbett D.S."/>
        </authorList>
    </citation>
    <scope>NUCLEOTIDE SEQUENCE [LARGE SCALE GENOMIC DNA]</scope>
    <source>
        <strain evidence="1 2">ATCC 64428</strain>
    </source>
</reference>
<organism evidence="1 2">
    <name type="scientific">Fistulina hepatica ATCC 64428</name>
    <dbReference type="NCBI Taxonomy" id="1128425"/>
    <lineage>
        <taxon>Eukaryota</taxon>
        <taxon>Fungi</taxon>
        <taxon>Dikarya</taxon>
        <taxon>Basidiomycota</taxon>
        <taxon>Agaricomycotina</taxon>
        <taxon>Agaricomycetes</taxon>
        <taxon>Agaricomycetidae</taxon>
        <taxon>Agaricales</taxon>
        <taxon>Fistulinaceae</taxon>
        <taxon>Fistulina</taxon>
    </lineage>
</organism>
<dbReference type="AlphaFoldDB" id="A0A0D7AB33"/>
<evidence type="ECO:0000313" key="1">
    <source>
        <dbReference type="EMBL" id="KIY47624.1"/>
    </source>
</evidence>